<keyword evidence="8" id="KW-1185">Reference proteome</keyword>
<dbReference type="RefSeq" id="WP_373288508.1">
    <property type="nucleotide sequence ID" value="NZ_BMHH01000001.1"/>
</dbReference>
<evidence type="ECO:0000256" key="1">
    <source>
        <dbReference type="ARBA" id="ARBA00004442"/>
    </source>
</evidence>
<sequence length="285" mass="30510">MRIHSLGVLSGAVLFANLASAADLSTAYDPAPASDMEVQKTRKHFWSGDWYLTIGAAGFAAPRFEGSSSMIFSGTPMISLGRAGKETRFSSRNDNPSLAFIDTDRFRAGLNGKLLFERDGDTADELKGLDPVRFGGEIGGFAEVYPTDWLRLRAEVRQGIRAHKGVVGDIAADAFVDVTPTIRVSGGPRASFATKEYFDAYYGVDADASAASGLSQYSPGGGFKSAGVGGAITWKTTEKVTTSLFAEYARLQGPAADSSLVKERGKRDQFTVGMSATYRFDFSLD</sequence>
<feature type="signal peptide" evidence="6">
    <location>
        <begin position="1"/>
        <end position="21"/>
    </location>
</feature>
<evidence type="ECO:0000256" key="2">
    <source>
        <dbReference type="ARBA" id="ARBA00005722"/>
    </source>
</evidence>
<proteinExistence type="inferred from homology"/>
<gene>
    <name evidence="7" type="ORF">GCM10011491_01860</name>
</gene>
<organism evidence="7 8">
    <name type="scientific">Brucella endophytica</name>
    <dbReference type="NCBI Taxonomy" id="1963359"/>
    <lineage>
        <taxon>Bacteria</taxon>
        <taxon>Pseudomonadati</taxon>
        <taxon>Pseudomonadota</taxon>
        <taxon>Alphaproteobacteria</taxon>
        <taxon>Hyphomicrobiales</taxon>
        <taxon>Brucellaceae</taxon>
        <taxon>Brucella/Ochrobactrum group</taxon>
        <taxon>Brucella</taxon>
    </lineage>
</organism>
<evidence type="ECO:0000313" key="8">
    <source>
        <dbReference type="Proteomes" id="UP000646478"/>
    </source>
</evidence>
<dbReference type="Proteomes" id="UP000646478">
    <property type="component" value="Unassembled WGS sequence"/>
</dbReference>
<evidence type="ECO:0000256" key="5">
    <source>
        <dbReference type="ARBA" id="ARBA00023237"/>
    </source>
</evidence>
<feature type="chain" id="PRO_5036918388" evidence="6">
    <location>
        <begin position="22"/>
        <end position="285"/>
    </location>
</feature>
<evidence type="ECO:0000256" key="4">
    <source>
        <dbReference type="ARBA" id="ARBA00023136"/>
    </source>
</evidence>
<keyword evidence="3 6" id="KW-0732">Signal</keyword>
<accession>A0A916RZT3</accession>
<evidence type="ECO:0000313" key="7">
    <source>
        <dbReference type="EMBL" id="GGA78331.1"/>
    </source>
</evidence>
<dbReference type="Pfam" id="PF06629">
    <property type="entry name" value="MipA"/>
    <property type="match status" value="1"/>
</dbReference>
<dbReference type="InterPro" id="IPR010583">
    <property type="entry name" value="MipA"/>
</dbReference>
<name>A0A916RZT3_9HYPH</name>
<reference evidence="7" key="1">
    <citation type="journal article" date="2014" name="Int. J. Syst. Evol. Microbiol.">
        <title>Complete genome sequence of Corynebacterium casei LMG S-19264T (=DSM 44701T), isolated from a smear-ripened cheese.</title>
        <authorList>
            <consortium name="US DOE Joint Genome Institute (JGI-PGF)"/>
            <person name="Walter F."/>
            <person name="Albersmeier A."/>
            <person name="Kalinowski J."/>
            <person name="Ruckert C."/>
        </authorList>
    </citation>
    <scope>NUCLEOTIDE SEQUENCE</scope>
    <source>
        <strain evidence="7">CGMCC 1.15082</strain>
    </source>
</reference>
<dbReference type="GO" id="GO:0009279">
    <property type="term" value="C:cell outer membrane"/>
    <property type="evidence" value="ECO:0007669"/>
    <property type="project" value="UniProtKB-SubCell"/>
</dbReference>
<evidence type="ECO:0000256" key="6">
    <source>
        <dbReference type="SAM" id="SignalP"/>
    </source>
</evidence>
<dbReference type="PANTHER" id="PTHR38776">
    <property type="entry name" value="MLTA-INTERACTING PROTEIN-RELATED"/>
    <property type="match status" value="1"/>
</dbReference>
<comment type="similarity">
    <text evidence="2">Belongs to the MipA/OmpV family.</text>
</comment>
<dbReference type="AlphaFoldDB" id="A0A916RZT3"/>
<evidence type="ECO:0000256" key="3">
    <source>
        <dbReference type="ARBA" id="ARBA00022729"/>
    </source>
</evidence>
<comment type="subcellular location">
    <subcellularLocation>
        <location evidence="1">Cell outer membrane</location>
    </subcellularLocation>
</comment>
<protein>
    <submittedName>
        <fullName evidence="7">MltA-interacting MipA family protein</fullName>
    </submittedName>
</protein>
<dbReference type="PANTHER" id="PTHR38776:SF1">
    <property type="entry name" value="MLTA-INTERACTING PROTEIN-RELATED"/>
    <property type="match status" value="1"/>
</dbReference>
<keyword evidence="5" id="KW-0998">Cell outer membrane</keyword>
<reference evidence="7" key="2">
    <citation type="submission" date="2020-09" db="EMBL/GenBank/DDBJ databases">
        <authorList>
            <person name="Sun Q."/>
            <person name="Zhou Y."/>
        </authorList>
    </citation>
    <scope>NUCLEOTIDE SEQUENCE</scope>
    <source>
        <strain evidence="7">CGMCC 1.15082</strain>
    </source>
</reference>
<comment type="caution">
    <text evidence="7">The sequence shown here is derived from an EMBL/GenBank/DDBJ whole genome shotgun (WGS) entry which is preliminary data.</text>
</comment>
<keyword evidence="4" id="KW-0472">Membrane</keyword>
<dbReference type="EMBL" id="BMHH01000001">
    <property type="protein sequence ID" value="GGA78331.1"/>
    <property type="molecule type" value="Genomic_DNA"/>
</dbReference>